<accession>A0A844DSP3</accession>
<reference evidence="2 3" key="1">
    <citation type="journal article" date="2019" name="Nat. Med.">
        <title>A library of human gut bacterial isolates paired with longitudinal multiomics data enables mechanistic microbiome research.</title>
        <authorList>
            <person name="Poyet M."/>
            <person name="Groussin M."/>
            <person name="Gibbons S.M."/>
            <person name="Avila-Pacheco J."/>
            <person name="Jiang X."/>
            <person name="Kearney S.M."/>
            <person name="Perrotta A.R."/>
            <person name="Berdy B."/>
            <person name="Zhao S."/>
            <person name="Lieberman T.D."/>
            <person name="Swanson P.K."/>
            <person name="Smith M."/>
            <person name="Roesemann S."/>
            <person name="Alexander J.E."/>
            <person name="Rich S.A."/>
            <person name="Livny J."/>
            <person name="Vlamakis H."/>
            <person name="Clish C."/>
            <person name="Bullock K."/>
            <person name="Deik A."/>
            <person name="Scott J."/>
            <person name="Pierce K.A."/>
            <person name="Xavier R.J."/>
            <person name="Alm E.J."/>
        </authorList>
    </citation>
    <scope>NUCLEOTIDE SEQUENCE [LARGE SCALE GENOMIC DNA]</scope>
    <source>
        <strain evidence="2 3">BIOML-A3</strain>
    </source>
</reference>
<dbReference type="AlphaFoldDB" id="A0A844DSP3"/>
<evidence type="ECO:0000256" key="1">
    <source>
        <dbReference type="ARBA" id="ARBA00023186"/>
    </source>
</evidence>
<protein>
    <submittedName>
        <fullName evidence="2">Molecular chaperone TorD</fullName>
    </submittedName>
</protein>
<gene>
    <name evidence="2" type="ORF">GKE72_00030</name>
</gene>
<dbReference type="EMBL" id="WKRA01000001">
    <property type="protein sequence ID" value="MSD14487.1"/>
    <property type="molecule type" value="Genomic_DNA"/>
</dbReference>
<comment type="caution">
    <text evidence="2">The sequence shown here is derived from an EMBL/GenBank/DDBJ whole genome shotgun (WGS) entry which is preliminary data.</text>
</comment>
<keyword evidence="1" id="KW-0143">Chaperone</keyword>
<dbReference type="SUPFAM" id="SSF89155">
    <property type="entry name" value="TorD-like"/>
    <property type="match status" value="1"/>
</dbReference>
<name>A0A844DSP3_EUBRA</name>
<dbReference type="InterPro" id="IPR020945">
    <property type="entry name" value="DMSO/NO3_reduct_chaperone"/>
</dbReference>
<dbReference type="RefSeq" id="WP_154314029.1">
    <property type="nucleotide sequence ID" value="NZ_WKRA01000001.1"/>
</dbReference>
<evidence type="ECO:0000313" key="2">
    <source>
        <dbReference type="EMBL" id="MSD14487.1"/>
    </source>
</evidence>
<evidence type="ECO:0000313" key="3">
    <source>
        <dbReference type="Proteomes" id="UP000431304"/>
    </source>
</evidence>
<dbReference type="Gene3D" id="1.10.3480.10">
    <property type="entry name" value="TorD-like"/>
    <property type="match status" value="1"/>
</dbReference>
<organism evidence="2 3">
    <name type="scientific">Eubacterium ramulus</name>
    <dbReference type="NCBI Taxonomy" id="39490"/>
    <lineage>
        <taxon>Bacteria</taxon>
        <taxon>Bacillati</taxon>
        <taxon>Bacillota</taxon>
        <taxon>Clostridia</taxon>
        <taxon>Eubacteriales</taxon>
        <taxon>Eubacteriaceae</taxon>
        <taxon>Eubacterium</taxon>
    </lineage>
</organism>
<dbReference type="InterPro" id="IPR036411">
    <property type="entry name" value="TorD-like_sf"/>
</dbReference>
<dbReference type="InterPro" id="IPR050289">
    <property type="entry name" value="TorD/DmsD_chaperones"/>
</dbReference>
<proteinExistence type="predicted"/>
<dbReference type="PANTHER" id="PTHR34227:SF1">
    <property type="entry name" value="DIMETHYL SULFOXIDE REDUCTASE CHAPERONE-RELATED"/>
    <property type="match status" value="1"/>
</dbReference>
<sequence length="225" mass="25378">MKQVEVRKELARARAGLYRFLGGLYIMEVDEETLANMKQMQFPTDCANEELAEAYRGLEKAIADLNNEDLEDVAADYAKTFLAAGEATGVAAFPYESIYTNKKREIGGRTEQETLALYALHGWEPSKDMFRTMNDHIGLELEFMAVLCEEELLSCQTDNADRAAMSSRDQNEFLCKHLKWAGAFCMDISKYAQSAFYQAVGKVTNVFLEQEREMLAMGGAIWDIA</sequence>
<dbReference type="Proteomes" id="UP000431304">
    <property type="component" value="Unassembled WGS sequence"/>
</dbReference>
<dbReference type="Pfam" id="PF02613">
    <property type="entry name" value="Nitrate_red_del"/>
    <property type="match status" value="1"/>
</dbReference>
<dbReference type="PANTHER" id="PTHR34227">
    <property type="entry name" value="CHAPERONE PROTEIN YCDY"/>
    <property type="match status" value="1"/>
</dbReference>